<dbReference type="RefSeq" id="XP_031565616.1">
    <property type="nucleotide sequence ID" value="XM_031709756.1"/>
</dbReference>
<dbReference type="SUPFAM" id="SSF49599">
    <property type="entry name" value="TRAF domain-like"/>
    <property type="match status" value="3"/>
</dbReference>
<keyword evidence="5 11" id="KW-0479">Metal-binding</keyword>
<keyword evidence="10 12" id="KW-0175">Coiled coil</keyword>
<evidence type="ECO:0000259" key="15">
    <source>
        <dbReference type="PROSITE" id="PS50145"/>
    </source>
</evidence>
<gene>
    <name evidence="17" type="primary">LOC116300802</name>
</gene>
<evidence type="ECO:0000256" key="11">
    <source>
        <dbReference type="PROSITE-ProRule" id="PRU00207"/>
    </source>
</evidence>
<reference evidence="17" key="1">
    <citation type="submission" date="2025-08" db="UniProtKB">
        <authorList>
            <consortium name="RefSeq"/>
        </authorList>
    </citation>
    <scope>IDENTIFICATION</scope>
    <source>
        <tissue evidence="17">Tentacle</tissue>
    </source>
</reference>
<dbReference type="GO" id="GO:0042981">
    <property type="term" value="P:regulation of apoptotic process"/>
    <property type="evidence" value="ECO:0007669"/>
    <property type="project" value="InterPro"/>
</dbReference>
<dbReference type="Proteomes" id="UP000515163">
    <property type="component" value="Unplaced"/>
</dbReference>
<protein>
    <submittedName>
        <fullName evidence="17">TNF receptor-associated factor 3-like</fullName>
    </submittedName>
</protein>
<dbReference type="PROSITE" id="PS00518">
    <property type="entry name" value="ZF_RING_1"/>
    <property type="match status" value="1"/>
</dbReference>
<dbReference type="GO" id="GO:0005737">
    <property type="term" value="C:cytoplasm"/>
    <property type="evidence" value="ECO:0007669"/>
    <property type="project" value="UniProtKB-SubCell"/>
</dbReference>
<feature type="domain" description="MATH" evidence="14">
    <location>
        <begin position="407"/>
        <end position="551"/>
    </location>
</feature>
<dbReference type="Gene3D" id="3.30.40.10">
    <property type="entry name" value="Zinc/RING finger domain, C3HC4 (zinc finger)"/>
    <property type="match status" value="3"/>
</dbReference>
<keyword evidence="9" id="KW-0832">Ubl conjugation</keyword>
<dbReference type="GO" id="GO:0043122">
    <property type="term" value="P:regulation of canonical NF-kappaB signal transduction"/>
    <property type="evidence" value="ECO:0007669"/>
    <property type="project" value="TreeGrafter"/>
</dbReference>
<evidence type="ECO:0000256" key="10">
    <source>
        <dbReference type="ARBA" id="ARBA00023054"/>
    </source>
</evidence>
<keyword evidence="6" id="KW-0677">Repeat</keyword>
<dbReference type="SMART" id="SM00061">
    <property type="entry name" value="MATH"/>
    <property type="match status" value="1"/>
</dbReference>
<dbReference type="PROSITE" id="PS50089">
    <property type="entry name" value="ZF_RING_2"/>
    <property type="match status" value="1"/>
</dbReference>
<dbReference type="GO" id="GO:0009898">
    <property type="term" value="C:cytoplasmic side of plasma membrane"/>
    <property type="evidence" value="ECO:0007669"/>
    <property type="project" value="TreeGrafter"/>
</dbReference>
<sequence>MTMVAAQVILPYKRSRKLNFPKSISSSLKCEICEDLLNKPKQSSCGHRFCQDCYEQLVKDSSGAASCPVDGNELTSENVFRDRYCERDILNLDCYCYNYEKGCRWLGQLHDLEKHEEKCEYSLKQCPNPGCNEKIERRHLDDHVKNTCNFRLIMCKNCGANVIHSNEKLHNEKCPKVEVKCTNGCGAMIARGDLEEHVTKQCLNAPVACALEQGGCHFKGSRGDVEEHESTAITQHIQILGDQQKEYSENMQQLNDKIKKMESEKEYLESQMIESREALAYTKQDLQTQGTKMGILEKNITKQKEELVRIKEILDNIQHERGSDTVIESQIGEIISLLESQGKRISDLEGQLIQDRETSGLGTSYLAKNSMSSGRRLERNEHICALSEARINQHDIRLQMLEATSYDGTYIWKIDEWPTRVREARIGKTTSIYSPPFYVGRYGYKVCGRLYPCGDGIGKDTHISLFFVVMKGEFDALLQWPFGQKVTFRLIDPNNLQDVTDSFRPDPKSSSFQRPKSAMNIASGTPQFVSQKDLISRGYVVEGTLYIKITVDRTGLREL</sequence>
<dbReference type="Pfam" id="PF00097">
    <property type="entry name" value="zf-C3HC4"/>
    <property type="match status" value="1"/>
</dbReference>
<dbReference type="PROSITE" id="PS50145">
    <property type="entry name" value="ZF_TRAF"/>
    <property type="match status" value="2"/>
</dbReference>
<dbReference type="SUPFAM" id="SSF57850">
    <property type="entry name" value="RING/U-box"/>
    <property type="match status" value="1"/>
</dbReference>
<evidence type="ECO:0000256" key="2">
    <source>
        <dbReference type="ARBA" id="ARBA00022490"/>
    </source>
</evidence>
<evidence type="ECO:0000256" key="5">
    <source>
        <dbReference type="ARBA" id="ARBA00022723"/>
    </source>
</evidence>
<dbReference type="GeneID" id="116300802"/>
<dbReference type="Pfam" id="PF02176">
    <property type="entry name" value="zf-TRAF"/>
    <property type="match status" value="2"/>
</dbReference>
<evidence type="ECO:0000259" key="14">
    <source>
        <dbReference type="PROSITE" id="PS50144"/>
    </source>
</evidence>
<feature type="domain" description="TRAF-type" evidence="15">
    <location>
        <begin position="115"/>
        <end position="158"/>
    </location>
</feature>
<dbReference type="InterPro" id="IPR018957">
    <property type="entry name" value="Znf_C3HC4_RING-type"/>
</dbReference>
<evidence type="ECO:0000256" key="1">
    <source>
        <dbReference type="ARBA" id="ARBA00004496"/>
    </source>
</evidence>
<evidence type="ECO:0000256" key="6">
    <source>
        <dbReference type="ARBA" id="ARBA00022737"/>
    </source>
</evidence>
<dbReference type="InterPro" id="IPR012227">
    <property type="entry name" value="TNF_rcpt-assoc_TRAF_met"/>
</dbReference>
<dbReference type="OrthoDB" id="5980013at2759"/>
<keyword evidence="3" id="KW-1017">Isopeptide bond</keyword>
<dbReference type="GO" id="GO:0006915">
    <property type="term" value="P:apoptotic process"/>
    <property type="evidence" value="ECO:0007669"/>
    <property type="project" value="UniProtKB-KW"/>
</dbReference>
<feature type="domain" description="RING-type" evidence="13">
    <location>
        <begin position="30"/>
        <end position="70"/>
    </location>
</feature>
<dbReference type="GO" id="GO:0005164">
    <property type="term" value="F:tumor necrosis factor receptor binding"/>
    <property type="evidence" value="ECO:0007669"/>
    <property type="project" value="TreeGrafter"/>
</dbReference>
<dbReference type="KEGG" id="aten:116300802"/>
<dbReference type="Gene3D" id="2.60.210.10">
    <property type="entry name" value="Apoptosis, Tumor Necrosis Factor Receptor Associated Protein 2, Chain A"/>
    <property type="match status" value="1"/>
</dbReference>
<dbReference type="PROSITE" id="PS50144">
    <property type="entry name" value="MATH"/>
    <property type="match status" value="1"/>
</dbReference>
<keyword evidence="2" id="KW-0963">Cytoplasm</keyword>
<feature type="zinc finger region" description="TRAF-type" evidence="11">
    <location>
        <begin position="170"/>
        <end position="216"/>
    </location>
</feature>
<evidence type="ECO:0000256" key="9">
    <source>
        <dbReference type="ARBA" id="ARBA00022843"/>
    </source>
</evidence>
<evidence type="ECO:0000256" key="12">
    <source>
        <dbReference type="SAM" id="Coils"/>
    </source>
</evidence>
<dbReference type="InterPro" id="IPR001841">
    <property type="entry name" value="Znf_RING"/>
</dbReference>
<evidence type="ECO:0000313" key="17">
    <source>
        <dbReference type="RefSeq" id="XP_031565616.1"/>
    </source>
</evidence>
<evidence type="ECO:0000256" key="7">
    <source>
        <dbReference type="ARBA" id="ARBA00022771"/>
    </source>
</evidence>
<dbReference type="GO" id="GO:0007165">
    <property type="term" value="P:signal transduction"/>
    <property type="evidence" value="ECO:0007669"/>
    <property type="project" value="InterPro"/>
</dbReference>
<evidence type="ECO:0000313" key="16">
    <source>
        <dbReference type="Proteomes" id="UP000515163"/>
    </source>
</evidence>
<dbReference type="SMART" id="SM00184">
    <property type="entry name" value="RING"/>
    <property type="match status" value="1"/>
</dbReference>
<proteinExistence type="predicted"/>
<dbReference type="InterPro" id="IPR017907">
    <property type="entry name" value="Znf_RING_CS"/>
</dbReference>
<comment type="subcellular location">
    <subcellularLocation>
        <location evidence="1">Cytoplasm</location>
    </subcellularLocation>
</comment>
<dbReference type="InterPro" id="IPR008974">
    <property type="entry name" value="TRAF-like"/>
</dbReference>
<evidence type="ECO:0000256" key="3">
    <source>
        <dbReference type="ARBA" id="ARBA00022499"/>
    </source>
</evidence>
<accession>A0A6P8IFY8</accession>
<keyword evidence="7 11" id="KW-0863">Zinc-finger</keyword>
<keyword evidence="8 11" id="KW-0862">Zinc</keyword>
<dbReference type="InterPro" id="IPR002083">
    <property type="entry name" value="MATH/TRAF_dom"/>
</dbReference>
<dbReference type="PANTHER" id="PTHR10131">
    <property type="entry name" value="TNF RECEPTOR ASSOCIATED FACTOR"/>
    <property type="match status" value="1"/>
</dbReference>
<feature type="domain" description="TRAF-type" evidence="15">
    <location>
        <begin position="170"/>
        <end position="216"/>
    </location>
</feature>
<keyword evidence="16" id="KW-1185">Reference proteome</keyword>
<evidence type="ECO:0000256" key="4">
    <source>
        <dbReference type="ARBA" id="ARBA00022703"/>
    </source>
</evidence>
<dbReference type="AlphaFoldDB" id="A0A6P8IFY8"/>
<dbReference type="PANTHER" id="PTHR10131:SF153">
    <property type="entry name" value="RING-TYPE DOMAIN-CONTAINING PROTEIN"/>
    <property type="match status" value="1"/>
</dbReference>
<dbReference type="InParanoid" id="A0A6P8IFY8"/>
<evidence type="ECO:0000259" key="13">
    <source>
        <dbReference type="PROSITE" id="PS50089"/>
    </source>
</evidence>
<name>A0A6P8IFY8_ACTTE</name>
<feature type="coiled-coil region" evidence="12">
    <location>
        <begin position="237"/>
        <end position="320"/>
    </location>
</feature>
<dbReference type="Pfam" id="PF21355">
    <property type="entry name" value="TRAF-mep_MATH"/>
    <property type="match status" value="1"/>
</dbReference>
<organism evidence="16 17">
    <name type="scientific">Actinia tenebrosa</name>
    <name type="common">Australian red waratah sea anemone</name>
    <dbReference type="NCBI Taxonomy" id="6105"/>
    <lineage>
        <taxon>Eukaryota</taxon>
        <taxon>Metazoa</taxon>
        <taxon>Cnidaria</taxon>
        <taxon>Anthozoa</taxon>
        <taxon>Hexacorallia</taxon>
        <taxon>Actiniaria</taxon>
        <taxon>Actiniidae</taxon>
        <taxon>Actinia</taxon>
    </lineage>
</organism>
<dbReference type="FunFam" id="2.60.210.10:FF:000001">
    <property type="entry name" value="TNF receptor-associated factor"/>
    <property type="match status" value="1"/>
</dbReference>
<dbReference type="GO" id="GO:0008270">
    <property type="term" value="F:zinc ion binding"/>
    <property type="evidence" value="ECO:0007669"/>
    <property type="project" value="UniProtKB-KW"/>
</dbReference>
<dbReference type="InterPro" id="IPR001293">
    <property type="entry name" value="Znf_TRAF"/>
</dbReference>
<dbReference type="PIRSF" id="PIRSF015614">
    <property type="entry name" value="TRAF"/>
    <property type="match status" value="1"/>
</dbReference>
<feature type="zinc finger region" description="TRAF-type" evidence="11">
    <location>
        <begin position="115"/>
        <end position="158"/>
    </location>
</feature>
<dbReference type="InterPro" id="IPR013083">
    <property type="entry name" value="Znf_RING/FYVE/PHD"/>
</dbReference>
<keyword evidence="4" id="KW-0053">Apoptosis</keyword>
<evidence type="ECO:0000256" key="8">
    <source>
        <dbReference type="ARBA" id="ARBA00022833"/>
    </source>
</evidence>
<dbReference type="InterPro" id="IPR049342">
    <property type="entry name" value="TRAF1-6_MATH_dom"/>
</dbReference>